<dbReference type="KEGG" id="bbel:109478745"/>
<proteinExistence type="predicted"/>
<organism evidence="2 3">
    <name type="scientific">Branchiostoma belcheri</name>
    <name type="common">Amphioxus</name>
    <dbReference type="NCBI Taxonomy" id="7741"/>
    <lineage>
        <taxon>Eukaryota</taxon>
        <taxon>Metazoa</taxon>
        <taxon>Chordata</taxon>
        <taxon>Cephalochordata</taxon>
        <taxon>Leptocardii</taxon>
        <taxon>Amphioxiformes</taxon>
        <taxon>Branchiostomatidae</taxon>
        <taxon>Branchiostoma</taxon>
    </lineage>
</organism>
<evidence type="ECO:0000256" key="1">
    <source>
        <dbReference type="SAM" id="SignalP"/>
    </source>
</evidence>
<dbReference type="OrthoDB" id="29460at2759"/>
<dbReference type="PANTHER" id="PTHR15071:SF0">
    <property type="entry name" value="MANNOSE 6-PHOSPHATE RECEPTOR-LIKE PROTEIN 1"/>
    <property type="match status" value="1"/>
</dbReference>
<dbReference type="Gene3D" id="2.70.130.10">
    <property type="entry name" value="Mannose-6-phosphate receptor binding domain"/>
    <property type="match status" value="1"/>
</dbReference>
<name>A0A6P4ZYH3_BRABE</name>
<evidence type="ECO:0000313" key="3">
    <source>
        <dbReference type="RefSeq" id="XP_019636022.1"/>
    </source>
</evidence>
<feature type="signal peptide" evidence="1">
    <location>
        <begin position="1"/>
        <end position="25"/>
    </location>
</feature>
<evidence type="ECO:0000313" key="2">
    <source>
        <dbReference type="Proteomes" id="UP000515135"/>
    </source>
</evidence>
<dbReference type="SUPFAM" id="SSF50911">
    <property type="entry name" value="Mannose 6-phosphate receptor domain"/>
    <property type="match status" value="1"/>
</dbReference>
<dbReference type="InterPro" id="IPR009011">
    <property type="entry name" value="Man6P_isomerase_rcpt-bd_dom_sf"/>
</dbReference>
<dbReference type="FunFam" id="2.70.130.10:FF:000029">
    <property type="entry name" value="uncharacterized protein LOC100184158"/>
    <property type="match status" value="1"/>
</dbReference>
<gene>
    <name evidence="3" type="primary">LOC109478745</name>
</gene>
<keyword evidence="2" id="KW-1185">Reference proteome</keyword>
<accession>A0A6P4ZYH3</accession>
<dbReference type="GO" id="GO:0005802">
    <property type="term" value="C:trans-Golgi network"/>
    <property type="evidence" value="ECO:0007669"/>
    <property type="project" value="TreeGrafter"/>
</dbReference>
<protein>
    <submittedName>
        <fullName evidence="3">Uncharacterized protein LOC109478745</fullName>
    </submittedName>
</protein>
<dbReference type="GO" id="GO:0000139">
    <property type="term" value="C:Golgi membrane"/>
    <property type="evidence" value="ECO:0007669"/>
    <property type="project" value="UniProtKB-SubCell"/>
</dbReference>
<sequence length="168" mass="18288">MALYEVALLLLLVSCGLMVTNTASAATCDQTGPCTCRMSDGTGEIDLSALASSDSALPKFENVNSASDDYVYSYNPCQPFTQGTCKDVSACQYVPQLKTYFPLGTQDSAKFIQEGQDLTLRYFAGQGSSRRETKVKLVCDRGETTFTAEGQDPNVINLYVRQLFSLHS</sequence>
<feature type="chain" id="PRO_5027858320" evidence="1">
    <location>
        <begin position="26"/>
        <end position="168"/>
    </location>
</feature>
<dbReference type="PANTHER" id="PTHR15071">
    <property type="entry name" value="MANNOSE-6-PHOSPHATE RECEPTOR FAMILY MEMBER"/>
    <property type="match status" value="1"/>
</dbReference>
<reference evidence="3" key="1">
    <citation type="submission" date="2025-08" db="UniProtKB">
        <authorList>
            <consortium name="RefSeq"/>
        </authorList>
    </citation>
    <scope>IDENTIFICATION</scope>
    <source>
        <tissue evidence="3">Gonad</tissue>
    </source>
</reference>
<dbReference type="Proteomes" id="UP000515135">
    <property type="component" value="Unplaced"/>
</dbReference>
<dbReference type="RefSeq" id="XP_019636022.1">
    <property type="nucleotide sequence ID" value="XM_019780463.1"/>
</dbReference>
<keyword evidence="1" id="KW-0732">Signal</keyword>
<dbReference type="GeneID" id="109478745"/>
<dbReference type="AlphaFoldDB" id="A0A6P4ZYH3"/>
<dbReference type="SMART" id="SM01404">
    <property type="entry name" value="CIMR"/>
    <property type="match status" value="1"/>
</dbReference>